<keyword evidence="3" id="KW-1185">Reference proteome</keyword>
<gene>
    <name evidence="2" type="ORF">C7I55_24445</name>
</gene>
<reference evidence="2 3" key="1">
    <citation type="submission" date="2018-03" db="EMBL/GenBank/DDBJ databases">
        <title>The draft genome of Sphingosinicella sp. GL-C-18.</title>
        <authorList>
            <person name="Liu L."/>
            <person name="Li L."/>
            <person name="Liang L."/>
            <person name="Zhang X."/>
            <person name="Wang T."/>
        </authorList>
    </citation>
    <scope>NUCLEOTIDE SEQUENCE [LARGE SCALE GENOMIC DNA]</scope>
    <source>
        <strain evidence="2 3">GL-C-18</strain>
    </source>
</reference>
<dbReference type="Proteomes" id="UP000241167">
    <property type="component" value="Unassembled WGS sequence"/>
</dbReference>
<proteinExistence type="predicted"/>
<feature type="compositionally biased region" description="Polar residues" evidence="1">
    <location>
        <begin position="67"/>
        <end position="84"/>
    </location>
</feature>
<evidence type="ECO:0000313" key="2">
    <source>
        <dbReference type="EMBL" id="PSJ36863.1"/>
    </source>
</evidence>
<dbReference type="AlphaFoldDB" id="A0A2P7QFY6"/>
<evidence type="ECO:0000313" key="3">
    <source>
        <dbReference type="Proteomes" id="UP000241167"/>
    </source>
</evidence>
<protein>
    <submittedName>
        <fullName evidence="2">Uncharacterized protein</fullName>
    </submittedName>
</protein>
<comment type="caution">
    <text evidence="2">The sequence shown here is derived from an EMBL/GenBank/DDBJ whole genome shotgun (WGS) entry which is preliminary data.</text>
</comment>
<name>A0A2P7QFY6_9SPHN</name>
<sequence>MANDNDTNDNAPLSGSDLQSSQSGGGSGQFGGSMDQRQAEPVGGGTTASDRSSAGGSSGTGGYGKSQNVTLQRDGQPAQGSQSGLAGGDLSEGGRSEDSSEIGRAPRGQSRGERYDEEQGGGRGVMFDGTSSVSEYAEDEPAPGSDAEEFERESD</sequence>
<dbReference type="OrthoDB" id="9842335at2"/>
<dbReference type="EMBL" id="PXYI01000011">
    <property type="protein sequence ID" value="PSJ36863.1"/>
    <property type="molecule type" value="Genomic_DNA"/>
</dbReference>
<feature type="compositionally biased region" description="Polar residues" evidence="1">
    <location>
        <begin position="1"/>
        <end position="13"/>
    </location>
</feature>
<feature type="region of interest" description="Disordered" evidence="1">
    <location>
        <begin position="1"/>
        <end position="155"/>
    </location>
</feature>
<feature type="compositionally biased region" description="Acidic residues" evidence="1">
    <location>
        <begin position="136"/>
        <end position="155"/>
    </location>
</feature>
<organism evidence="2 3">
    <name type="scientific">Allosphingosinicella deserti</name>
    <dbReference type="NCBI Taxonomy" id="2116704"/>
    <lineage>
        <taxon>Bacteria</taxon>
        <taxon>Pseudomonadati</taxon>
        <taxon>Pseudomonadota</taxon>
        <taxon>Alphaproteobacteria</taxon>
        <taxon>Sphingomonadales</taxon>
        <taxon>Sphingomonadaceae</taxon>
        <taxon>Allosphingosinicella</taxon>
    </lineage>
</organism>
<dbReference type="RefSeq" id="WP_106515677.1">
    <property type="nucleotide sequence ID" value="NZ_PXYI01000011.1"/>
</dbReference>
<accession>A0A2P7QFY6</accession>
<evidence type="ECO:0000256" key="1">
    <source>
        <dbReference type="SAM" id="MobiDB-lite"/>
    </source>
</evidence>